<accession>A0A8D8Q6C2</accession>
<sequence length="147" mass="16732">MIPQPRIHLRRDRTPNRKYIENNLYEIRKRLKQNENTKTNGVNKTIKTLKSSEKSSSSSKKLTSSNGRANFKLAPVDFITNLQRAHESFQRAQNQILDSNQNIVDQLKVHKSSEEKDCISAQENDKIKLKMSSNVLSAVGLVPVANT</sequence>
<name>A0A8D8Q6C2_9HEMI</name>
<dbReference type="EMBL" id="HBUF01395698">
    <property type="protein sequence ID" value="CAG6735445.1"/>
    <property type="molecule type" value="Transcribed_RNA"/>
</dbReference>
<dbReference type="AlphaFoldDB" id="A0A8D8Q6C2"/>
<evidence type="ECO:0000256" key="1">
    <source>
        <dbReference type="SAM" id="MobiDB-lite"/>
    </source>
</evidence>
<feature type="compositionally biased region" description="Low complexity" evidence="1">
    <location>
        <begin position="44"/>
        <end position="65"/>
    </location>
</feature>
<organism evidence="2">
    <name type="scientific">Cacopsylla melanoneura</name>
    <dbReference type="NCBI Taxonomy" id="428564"/>
    <lineage>
        <taxon>Eukaryota</taxon>
        <taxon>Metazoa</taxon>
        <taxon>Ecdysozoa</taxon>
        <taxon>Arthropoda</taxon>
        <taxon>Hexapoda</taxon>
        <taxon>Insecta</taxon>
        <taxon>Pterygota</taxon>
        <taxon>Neoptera</taxon>
        <taxon>Paraneoptera</taxon>
        <taxon>Hemiptera</taxon>
        <taxon>Sternorrhyncha</taxon>
        <taxon>Psylloidea</taxon>
        <taxon>Psyllidae</taxon>
        <taxon>Psyllinae</taxon>
        <taxon>Cacopsylla</taxon>
    </lineage>
</organism>
<evidence type="ECO:0000313" key="2">
    <source>
        <dbReference type="EMBL" id="CAG6625885.1"/>
    </source>
</evidence>
<proteinExistence type="predicted"/>
<dbReference type="EMBL" id="HBUF01576977">
    <property type="protein sequence ID" value="CAG6768645.1"/>
    <property type="molecule type" value="Transcribed_RNA"/>
</dbReference>
<feature type="region of interest" description="Disordered" evidence="1">
    <location>
        <begin position="35"/>
        <end position="66"/>
    </location>
</feature>
<protein>
    <submittedName>
        <fullName evidence="2">Uncharacterized protein</fullName>
    </submittedName>
</protein>
<reference evidence="2" key="1">
    <citation type="submission" date="2021-05" db="EMBL/GenBank/DDBJ databases">
        <authorList>
            <person name="Alioto T."/>
            <person name="Alioto T."/>
            <person name="Gomez Garrido J."/>
        </authorList>
    </citation>
    <scope>NUCLEOTIDE SEQUENCE</scope>
</reference>
<dbReference type="EMBL" id="HBUF01061129">
    <property type="protein sequence ID" value="CAG6625885.1"/>
    <property type="molecule type" value="Transcribed_RNA"/>
</dbReference>